<dbReference type="KEGG" id="halz:E5139_05975"/>
<dbReference type="Proteomes" id="UP000297053">
    <property type="component" value="Chromosome"/>
</dbReference>
<accession>A0A4D6KFV2</accession>
<dbReference type="AlphaFoldDB" id="A0A4D6KFV2"/>
<organism evidence="1 2">
    <name type="scientific">Halomicrobium mukohataei</name>
    <dbReference type="NCBI Taxonomy" id="57705"/>
    <lineage>
        <taxon>Archaea</taxon>
        <taxon>Methanobacteriati</taxon>
        <taxon>Methanobacteriota</taxon>
        <taxon>Stenosarchaea group</taxon>
        <taxon>Halobacteria</taxon>
        <taxon>Halobacteriales</taxon>
        <taxon>Haloarculaceae</taxon>
        <taxon>Halomicrobium</taxon>
    </lineage>
</organism>
<sequence length="150" mass="15160">MARLGGLVTAGLAGCVSGSDGGGPPQRKTTQTAMTPTLDDATIAVQRNDCGQTTSDATVSFAENVAVSGTIWAPDPGWTAVLSAASYDADADELTVAVGVEPRDDSGPVVQCIAEIEYRVTATFLDGLPGSVTVTHETDEGVETVATATA</sequence>
<evidence type="ECO:0000313" key="1">
    <source>
        <dbReference type="EMBL" id="QCD67090.1"/>
    </source>
</evidence>
<protein>
    <submittedName>
        <fullName evidence="1">Uncharacterized protein</fullName>
    </submittedName>
</protein>
<evidence type="ECO:0000313" key="2">
    <source>
        <dbReference type="Proteomes" id="UP000297053"/>
    </source>
</evidence>
<gene>
    <name evidence="1" type="ORF">E5139_05975</name>
</gene>
<reference evidence="1 2" key="1">
    <citation type="submission" date="2019-04" db="EMBL/GenBank/DDBJ databases">
        <title>Complete genome sequence of Arthrobacter sp. ZXY-2 associated with effective atrazine degradation and salt adaptation.</title>
        <authorList>
            <person name="Zhao X."/>
        </authorList>
    </citation>
    <scope>NUCLEOTIDE SEQUENCE [LARGE SCALE GENOMIC DNA]</scope>
    <source>
        <strain evidence="2">ZP60</strain>
    </source>
</reference>
<reference evidence="1 2" key="2">
    <citation type="submission" date="2019-04" db="EMBL/GenBank/DDBJ databases">
        <authorList>
            <person name="Yang S."/>
            <person name="Wei W."/>
        </authorList>
    </citation>
    <scope>NUCLEOTIDE SEQUENCE [LARGE SCALE GENOMIC DNA]</scope>
    <source>
        <strain evidence="2">ZP60</strain>
    </source>
</reference>
<name>A0A4D6KFV2_9EURY</name>
<dbReference type="EMBL" id="CP039375">
    <property type="protein sequence ID" value="QCD67090.1"/>
    <property type="molecule type" value="Genomic_DNA"/>
</dbReference>
<dbReference type="PROSITE" id="PS51257">
    <property type="entry name" value="PROKAR_LIPOPROTEIN"/>
    <property type="match status" value="1"/>
</dbReference>
<proteinExistence type="predicted"/>